<protein>
    <submittedName>
        <fullName evidence="1">Uncharacterized protein</fullName>
    </submittedName>
</protein>
<evidence type="ECO:0000313" key="1">
    <source>
        <dbReference type="EMBL" id="GAJ17682.1"/>
    </source>
</evidence>
<gene>
    <name evidence="1" type="ORF">S12H4_59674</name>
</gene>
<sequence length="45" mass="4943">MAGNNGFGIYYAFNRLYILYLGADILPDSDFSSVEKKIEALSHAG</sequence>
<comment type="caution">
    <text evidence="1">The sequence shown here is derived from an EMBL/GenBank/DDBJ whole genome shotgun (WGS) entry which is preliminary data.</text>
</comment>
<accession>X1VH50</accession>
<dbReference type="AlphaFoldDB" id="X1VH50"/>
<reference evidence="1" key="1">
    <citation type="journal article" date="2014" name="Front. Microbiol.">
        <title>High frequency of phylogenetically diverse reductive dehalogenase-homologous genes in deep subseafloor sedimentary metagenomes.</title>
        <authorList>
            <person name="Kawai M."/>
            <person name="Futagami T."/>
            <person name="Toyoda A."/>
            <person name="Takaki Y."/>
            <person name="Nishi S."/>
            <person name="Hori S."/>
            <person name="Arai W."/>
            <person name="Tsubouchi T."/>
            <person name="Morono Y."/>
            <person name="Uchiyama I."/>
            <person name="Ito T."/>
            <person name="Fujiyama A."/>
            <person name="Inagaki F."/>
            <person name="Takami H."/>
        </authorList>
    </citation>
    <scope>NUCLEOTIDE SEQUENCE</scope>
    <source>
        <strain evidence="1">Expedition CK06-06</strain>
    </source>
</reference>
<proteinExistence type="predicted"/>
<organism evidence="1">
    <name type="scientific">marine sediment metagenome</name>
    <dbReference type="NCBI Taxonomy" id="412755"/>
    <lineage>
        <taxon>unclassified sequences</taxon>
        <taxon>metagenomes</taxon>
        <taxon>ecological metagenomes</taxon>
    </lineage>
</organism>
<name>X1VH50_9ZZZZ</name>
<dbReference type="EMBL" id="BARW01039061">
    <property type="protein sequence ID" value="GAJ17682.1"/>
    <property type="molecule type" value="Genomic_DNA"/>
</dbReference>